<keyword evidence="1" id="KW-0479">Metal-binding</keyword>
<keyword evidence="5" id="KW-0411">Iron-sulfur</keyword>
<dbReference type="AlphaFoldDB" id="A0A1W0E9D5"/>
<organism evidence="6 7">
    <name type="scientific">Ecytonucleospora hepatopenaei</name>
    <dbReference type="NCBI Taxonomy" id="646526"/>
    <lineage>
        <taxon>Eukaryota</taxon>
        <taxon>Fungi</taxon>
        <taxon>Fungi incertae sedis</taxon>
        <taxon>Microsporidia</taxon>
        <taxon>Enterocytozoonidae</taxon>
        <taxon>Ecytonucleospora</taxon>
    </lineage>
</organism>
<gene>
    <name evidence="6" type="primary">CFD1</name>
    <name evidence="6" type="ORF">EHP00_407</name>
</gene>
<accession>A0A1W0E9D5</accession>
<dbReference type="GO" id="GO:0016226">
    <property type="term" value="P:iron-sulfur cluster assembly"/>
    <property type="evidence" value="ECO:0007669"/>
    <property type="project" value="InterPro"/>
</dbReference>
<keyword evidence="7" id="KW-1185">Reference proteome</keyword>
<dbReference type="GO" id="GO:0051536">
    <property type="term" value="F:iron-sulfur cluster binding"/>
    <property type="evidence" value="ECO:0007669"/>
    <property type="project" value="UniProtKB-KW"/>
</dbReference>
<name>A0A1W0E9D5_9MICR</name>
<dbReference type="GO" id="GO:0005524">
    <property type="term" value="F:ATP binding"/>
    <property type="evidence" value="ECO:0007669"/>
    <property type="project" value="UniProtKB-KW"/>
</dbReference>
<evidence type="ECO:0000256" key="5">
    <source>
        <dbReference type="ARBA" id="ARBA00023014"/>
    </source>
</evidence>
<keyword evidence="4" id="KW-0408">Iron</keyword>
<dbReference type="Gene3D" id="3.40.50.300">
    <property type="entry name" value="P-loop containing nucleotide triphosphate hydrolases"/>
    <property type="match status" value="1"/>
</dbReference>
<dbReference type="GO" id="GO:0005829">
    <property type="term" value="C:cytosol"/>
    <property type="evidence" value="ECO:0007669"/>
    <property type="project" value="TreeGrafter"/>
</dbReference>
<protein>
    <submittedName>
        <fullName evidence="6">CFD1</fullName>
    </submittedName>
</protein>
<dbReference type="EMBL" id="MNPJ01000001">
    <property type="protein sequence ID" value="OQS55867.1"/>
    <property type="molecule type" value="Genomic_DNA"/>
</dbReference>
<evidence type="ECO:0000256" key="2">
    <source>
        <dbReference type="ARBA" id="ARBA00022741"/>
    </source>
</evidence>
<dbReference type="PANTHER" id="PTHR23264">
    <property type="entry name" value="NUCLEOTIDE-BINDING PROTEIN NBP35 YEAST -RELATED"/>
    <property type="match status" value="1"/>
</dbReference>
<dbReference type="SUPFAM" id="SSF52540">
    <property type="entry name" value="P-loop containing nucleoside triphosphate hydrolases"/>
    <property type="match status" value="1"/>
</dbReference>
<dbReference type="Proteomes" id="UP000192758">
    <property type="component" value="Unassembled WGS sequence"/>
</dbReference>
<proteinExistence type="predicted"/>
<dbReference type="VEuPathDB" id="MicrosporidiaDB:EHP00_407"/>
<dbReference type="InterPro" id="IPR033756">
    <property type="entry name" value="YlxH/NBP35"/>
</dbReference>
<keyword evidence="2" id="KW-0547">Nucleotide-binding</keyword>
<dbReference type="InterPro" id="IPR019591">
    <property type="entry name" value="Mrp/NBP35_ATP-bd"/>
</dbReference>
<dbReference type="Pfam" id="PF10609">
    <property type="entry name" value="ParA"/>
    <property type="match status" value="1"/>
</dbReference>
<dbReference type="OrthoDB" id="1741334at2759"/>
<evidence type="ECO:0000313" key="7">
    <source>
        <dbReference type="Proteomes" id="UP000192758"/>
    </source>
</evidence>
<dbReference type="PANTHER" id="PTHR23264:SF19">
    <property type="entry name" value="CYTOSOLIC FE-S CLUSTER ASSEMBLY FACTOR NUBP2"/>
    <property type="match status" value="1"/>
</dbReference>
<evidence type="ECO:0000256" key="1">
    <source>
        <dbReference type="ARBA" id="ARBA00022723"/>
    </source>
</evidence>
<reference evidence="6 7" key="1">
    <citation type="journal article" date="2017" name="Environ. Microbiol.">
        <title>Decay of the glycolytic pathway and adaptation to intranuclear parasitism within Enterocytozoonidae microsporidia.</title>
        <authorList>
            <person name="Wiredu Boakye D."/>
            <person name="Jaroenlak P."/>
            <person name="Prachumwat A."/>
            <person name="Williams T.A."/>
            <person name="Bateman K.S."/>
            <person name="Itsathitphaisarn O."/>
            <person name="Sritunyalucksana K."/>
            <person name="Paszkiewicz K.H."/>
            <person name="Moore K.A."/>
            <person name="Stentiford G.D."/>
            <person name="Williams B.A."/>
        </authorList>
    </citation>
    <scope>NUCLEOTIDE SEQUENCE [LARGE SCALE GENOMIC DNA]</scope>
    <source>
        <strain evidence="6 7">TH1</strain>
    </source>
</reference>
<dbReference type="InterPro" id="IPR027417">
    <property type="entry name" value="P-loop_NTPase"/>
</dbReference>
<comment type="caution">
    <text evidence="6">The sequence shown here is derived from an EMBL/GenBank/DDBJ whole genome shotgun (WGS) entry which is preliminary data.</text>
</comment>
<dbReference type="GO" id="GO:0140663">
    <property type="term" value="F:ATP-dependent FeS chaperone activity"/>
    <property type="evidence" value="ECO:0007669"/>
    <property type="project" value="InterPro"/>
</dbReference>
<dbReference type="GO" id="GO:0046872">
    <property type="term" value="F:metal ion binding"/>
    <property type="evidence" value="ECO:0007669"/>
    <property type="project" value="UniProtKB-KW"/>
</dbReference>
<evidence type="ECO:0000256" key="4">
    <source>
        <dbReference type="ARBA" id="ARBA00023004"/>
    </source>
</evidence>
<evidence type="ECO:0000256" key="3">
    <source>
        <dbReference type="ARBA" id="ARBA00022840"/>
    </source>
</evidence>
<dbReference type="STRING" id="646526.A0A1W0E9D5"/>
<evidence type="ECO:0000313" key="6">
    <source>
        <dbReference type="EMBL" id="OQS55867.1"/>
    </source>
</evidence>
<keyword evidence="3" id="KW-0067">ATP-binding</keyword>
<sequence>MHCGNVKFYVILSGKGGVGKSTVSSALACHLSNEKTLLIDFDLCGPSLQKCFGVKGKLRKIGNAFTPLKISENLHLLSFGNILDEKDVLIWRGAKKRIFFEYFLNAAFLKNEENFVYKNVVIDTPPGISEEHNFLAEQKIPYNIIFVTTSQNIALSDTITAIEFAKKNNFTMVGIIQNMSYMFCECCNEKIFIYGKNGGELLANEYDLCFLGEIEMNKEMLESVEREDFMNFYKTTNIFDNVFKEV</sequence>